<dbReference type="SUPFAM" id="SSF64167">
    <property type="entry name" value="SurE-like"/>
    <property type="match status" value="1"/>
</dbReference>
<evidence type="ECO:0000256" key="1">
    <source>
        <dbReference type="ARBA" id="ARBA00000815"/>
    </source>
</evidence>
<sequence length="364" mass="36324">MSLRTFTPLPAAALAASAALTALTLLTACAADPDPDPDPGQDAGAGTDFPAASLDGLRVLLANDDSMRAAEEDGSDGLGLYELRSALCAAGADVVVFAPWGFQSSMSSAISHSGSFGLGTHPGLPEEYAGDCADAPSGGAVHGVCVAEGPCEEDSPSATPVDSVTFALHHGLSELVGWDGPPDVLVSGVNSGPNVASQIANSGTAGAAFAAQSAGVPAIAVSAGLDEDFTVAPGTYTAAAEFSTDLVARLVGADLLTSEYMINVNHPHAPDGAPVADVRWTRAGTGTVLVPEFTGQDAYELGIRVCEPDAPGCVPETRGDADSTALLAEGAVSVSALTSDRTYASGEDPAETEPLSELVAALGD</sequence>
<dbReference type="Pfam" id="PF01975">
    <property type="entry name" value="SurE"/>
    <property type="match status" value="1"/>
</dbReference>
<comment type="caution">
    <text evidence="10">The sequence shown here is derived from an EMBL/GenBank/DDBJ whole genome shotgun (WGS) entry which is preliminary data.</text>
</comment>
<dbReference type="InterPro" id="IPR036523">
    <property type="entry name" value="SurE-like_sf"/>
</dbReference>
<proteinExistence type="inferred from homology"/>
<feature type="signal peptide" evidence="8">
    <location>
        <begin position="1"/>
        <end position="30"/>
    </location>
</feature>
<dbReference type="AlphaFoldDB" id="A0A7Z0ELD1"/>
<feature type="chain" id="PRO_5031091035" description="5'-nucleotidase" evidence="8">
    <location>
        <begin position="31"/>
        <end position="364"/>
    </location>
</feature>
<name>A0A7Z0ELD1_9ACTN</name>
<reference evidence="10 11" key="1">
    <citation type="submission" date="2020-07" db="EMBL/GenBank/DDBJ databases">
        <title>Sequencing the genomes of 1000 actinobacteria strains.</title>
        <authorList>
            <person name="Klenk H.-P."/>
        </authorList>
    </citation>
    <scope>NUCLEOTIDE SEQUENCE [LARGE SCALE GENOMIC DNA]</scope>
    <source>
        <strain evidence="10 11">DSM 44442</strain>
    </source>
</reference>
<keyword evidence="4" id="KW-0963">Cytoplasm</keyword>
<gene>
    <name evidence="10" type="ORF">HNR10_002080</name>
</gene>
<evidence type="ECO:0000256" key="6">
    <source>
        <dbReference type="ARBA" id="ARBA00022741"/>
    </source>
</evidence>
<dbReference type="EC" id="3.1.3.5" evidence="3"/>
<evidence type="ECO:0000256" key="3">
    <source>
        <dbReference type="ARBA" id="ARBA00012643"/>
    </source>
</evidence>
<dbReference type="GO" id="GO:0008253">
    <property type="term" value="F:5'-nucleotidase activity"/>
    <property type="evidence" value="ECO:0007669"/>
    <property type="project" value="UniProtKB-EC"/>
</dbReference>
<feature type="domain" description="Survival protein SurE-like phosphatase/nucleotidase" evidence="9">
    <location>
        <begin position="59"/>
        <end position="285"/>
    </location>
</feature>
<dbReference type="PANTHER" id="PTHR30457">
    <property type="entry name" value="5'-NUCLEOTIDASE SURE"/>
    <property type="match status" value="1"/>
</dbReference>
<evidence type="ECO:0000256" key="8">
    <source>
        <dbReference type="SAM" id="SignalP"/>
    </source>
</evidence>
<evidence type="ECO:0000256" key="2">
    <source>
        <dbReference type="ARBA" id="ARBA00011062"/>
    </source>
</evidence>
<dbReference type="PANTHER" id="PTHR30457:SF12">
    <property type="entry name" value="5'_3'-NUCLEOTIDASE SURE"/>
    <property type="match status" value="1"/>
</dbReference>
<evidence type="ECO:0000256" key="4">
    <source>
        <dbReference type="ARBA" id="ARBA00022490"/>
    </source>
</evidence>
<keyword evidence="11" id="KW-1185">Reference proteome</keyword>
<dbReference type="EMBL" id="JACCFS010000001">
    <property type="protein sequence ID" value="NYJ34199.1"/>
    <property type="molecule type" value="Genomic_DNA"/>
</dbReference>
<evidence type="ECO:0000259" key="9">
    <source>
        <dbReference type="Pfam" id="PF01975"/>
    </source>
</evidence>
<dbReference type="GO" id="GO:0008254">
    <property type="term" value="F:3'-nucleotidase activity"/>
    <property type="evidence" value="ECO:0007669"/>
    <property type="project" value="TreeGrafter"/>
</dbReference>
<comment type="similarity">
    <text evidence="2">Belongs to the SurE nucleotidase family.</text>
</comment>
<dbReference type="PROSITE" id="PS51257">
    <property type="entry name" value="PROKAR_LIPOPROTEIN"/>
    <property type="match status" value="1"/>
</dbReference>
<dbReference type="RefSeq" id="WP_179822724.1">
    <property type="nucleotide sequence ID" value="NZ_JACCFS010000001.1"/>
</dbReference>
<comment type="catalytic activity">
    <reaction evidence="1">
        <text>a ribonucleoside 5'-phosphate + H2O = a ribonucleoside + phosphate</text>
        <dbReference type="Rhea" id="RHEA:12484"/>
        <dbReference type="ChEBI" id="CHEBI:15377"/>
        <dbReference type="ChEBI" id="CHEBI:18254"/>
        <dbReference type="ChEBI" id="CHEBI:43474"/>
        <dbReference type="ChEBI" id="CHEBI:58043"/>
        <dbReference type="EC" id="3.1.3.5"/>
    </reaction>
</comment>
<dbReference type="Gene3D" id="3.40.1210.10">
    <property type="entry name" value="Survival protein SurE-like phosphatase/nucleotidase"/>
    <property type="match status" value="1"/>
</dbReference>
<dbReference type="InterPro" id="IPR030048">
    <property type="entry name" value="SurE"/>
</dbReference>
<organism evidence="10 11">
    <name type="scientific">Nocardiopsis aegyptia</name>
    <dbReference type="NCBI Taxonomy" id="220378"/>
    <lineage>
        <taxon>Bacteria</taxon>
        <taxon>Bacillati</taxon>
        <taxon>Actinomycetota</taxon>
        <taxon>Actinomycetes</taxon>
        <taxon>Streptosporangiales</taxon>
        <taxon>Nocardiopsidaceae</taxon>
        <taxon>Nocardiopsis</taxon>
    </lineage>
</organism>
<dbReference type="GO" id="GO:0004309">
    <property type="term" value="F:exopolyphosphatase activity"/>
    <property type="evidence" value="ECO:0007669"/>
    <property type="project" value="TreeGrafter"/>
</dbReference>
<dbReference type="Proteomes" id="UP000572051">
    <property type="component" value="Unassembled WGS sequence"/>
</dbReference>
<dbReference type="GO" id="GO:0000166">
    <property type="term" value="F:nucleotide binding"/>
    <property type="evidence" value="ECO:0007669"/>
    <property type="project" value="UniProtKB-KW"/>
</dbReference>
<accession>A0A7Z0ELD1</accession>
<dbReference type="InterPro" id="IPR002828">
    <property type="entry name" value="SurE-like_Pase/nucleotidase"/>
</dbReference>
<keyword evidence="6" id="KW-0547">Nucleotide-binding</keyword>
<evidence type="ECO:0000313" key="11">
    <source>
        <dbReference type="Proteomes" id="UP000572051"/>
    </source>
</evidence>
<dbReference type="GO" id="GO:0046872">
    <property type="term" value="F:metal ion binding"/>
    <property type="evidence" value="ECO:0007669"/>
    <property type="project" value="UniProtKB-KW"/>
</dbReference>
<evidence type="ECO:0000313" key="10">
    <source>
        <dbReference type="EMBL" id="NYJ34199.1"/>
    </source>
</evidence>
<evidence type="ECO:0000256" key="5">
    <source>
        <dbReference type="ARBA" id="ARBA00022723"/>
    </source>
</evidence>
<protein>
    <recommendedName>
        <fullName evidence="3">5'-nucleotidase</fullName>
        <ecNumber evidence="3">3.1.3.5</ecNumber>
    </recommendedName>
</protein>
<keyword evidence="7 10" id="KW-0378">Hydrolase</keyword>
<evidence type="ECO:0000256" key="7">
    <source>
        <dbReference type="ARBA" id="ARBA00022801"/>
    </source>
</evidence>
<keyword evidence="8" id="KW-0732">Signal</keyword>
<keyword evidence="5" id="KW-0479">Metal-binding</keyword>